<dbReference type="RefSeq" id="WP_114298206.1">
    <property type="nucleotide sequence ID" value="NZ_QPJT01000013.1"/>
</dbReference>
<organism evidence="2 3">
    <name type="scientific">Anaerobacterium chartisolvens</name>
    <dbReference type="NCBI Taxonomy" id="1297424"/>
    <lineage>
        <taxon>Bacteria</taxon>
        <taxon>Bacillati</taxon>
        <taxon>Bacillota</taxon>
        <taxon>Clostridia</taxon>
        <taxon>Eubacteriales</taxon>
        <taxon>Oscillospiraceae</taxon>
        <taxon>Anaerobacterium</taxon>
    </lineage>
</organism>
<sequence length="366" mass="41130">MLRKNAKRIVIALLLPVGAILFYSLSLIPGLVEHFYSNGVAKFFISAVSIVTGAIPVSVAELILILLAAIFIGYIAYTVSNSLRQKENRRKIIMRFFLNLFSAVSVAYFLFVVTWGLNYNRLPFSEAAGLDIRPSEVSELAQVCEALIVKANSFRDEVSENSRGVMYLPEGYAEAFRRAHKGFDNASVLYPQLGGSYGPPKGILLSTLMSYSGLTGVYFPFTAEANVNTDIPHPFILSTACHEMAHQRGYAREDEANYISYVACTMNPYADFKYSGTLLAAINSMNALFRNDRESFNRLYELYSEGVIRDLRYLNEYWRQFEGPVQEAADSINDTYLKANLQKDGVKSYGRMVDLLIAQYRRDGLK</sequence>
<feature type="transmembrane region" description="Helical" evidence="1">
    <location>
        <begin position="9"/>
        <end position="31"/>
    </location>
</feature>
<accession>A0A369B1M8</accession>
<evidence type="ECO:0000313" key="2">
    <source>
        <dbReference type="EMBL" id="RCX15459.1"/>
    </source>
</evidence>
<reference evidence="2 3" key="1">
    <citation type="submission" date="2018-07" db="EMBL/GenBank/DDBJ databases">
        <title>Genomic Encyclopedia of Type Strains, Phase IV (KMG-IV): sequencing the most valuable type-strain genomes for metagenomic binning, comparative biology and taxonomic classification.</title>
        <authorList>
            <person name="Goeker M."/>
        </authorList>
    </citation>
    <scope>NUCLEOTIDE SEQUENCE [LARGE SCALE GENOMIC DNA]</scope>
    <source>
        <strain evidence="2 3">DSM 27016</strain>
    </source>
</reference>
<dbReference type="Pfam" id="PF12725">
    <property type="entry name" value="DUF3810"/>
    <property type="match status" value="1"/>
</dbReference>
<dbReference type="InterPro" id="IPR024294">
    <property type="entry name" value="DUF3810"/>
</dbReference>
<comment type="caution">
    <text evidence="2">The sequence shown here is derived from an EMBL/GenBank/DDBJ whole genome shotgun (WGS) entry which is preliminary data.</text>
</comment>
<proteinExistence type="predicted"/>
<evidence type="ECO:0000256" key="1">
    <source>
        <dbReference type="SAM" id="Phobius"/>
    </source>
</evidence>
<protein>
    <submittedName>
        <fullName evidence="2">Uncharacterized protein DUF3810</fullName>
    </submittedName>
</protein>
<keyword evidence="3" id="KW-1185">Reference proteome</keyword>
<name>A0A369B1M8_9FIRM</name>
<keyword evidence="1" id="KW-1133">Transmembrane helix</keyword>
<feature type="transmembrane region" description="Helical" evidence="1">
    <location>
        <begin position="43"/>
        <end position="76"/>
    </location>
</feature>
<gene>
    <name evidence="2" type="ORF">DFR58_11339</name>
</gene>
<dbReference type="Proteomes" id="UP000253034">
    <property type="component" value="Unassembled WGS sequence"/>
</dbReference>
<keyword evidence="1" id="KW-0472">Membrane</keyword>
<dbReference type="OrthoDB" id="1048788at2"/>
<dbReference type="EMBL" id="QPJT01000013">
    <property type="protein sequence ID" value="RCX15459.1"/>
    <property type="molecule type" value="Genomic_DNA"/>
</dbReference>
<feature type="transmembrane region" description="Helical" evidence="1">
    <location>
        <begin position="96"/>
        <end position="117"/>
    </location>
</feature>
<dbReference type="AlphaFoldDB" id="A0A369B1M8"/>
<keyword evidence="1" id="KW-0812">Transmembrane</keyword>
<evidence type="ECO:0000313" key="3">
    <source>
        <dbReference type="Proteomes" id="UP000253034"/>
    </source>
</evidence>